<reference evidence="1" key="2">
    <citation type="journal article" date="2015" name="Fish Shellfish Immunol.">
        <title>Early steps in the European eel (Anguilla anguilla)-Vibrio vulnificus interaction in the gills: Role of the RtxA13 toxin.</title>
        <authorList>
            <person name="Callol A."/>
            <person name="Pajuelo D."/>
            <person name="Ebbesson L."/>
            <person name="Teles M."/>
            <person name="MacKenzie S."/>
            <person name="Amaro C."/>
        </authorList>
    </citation>
    <scope>NUCLEOTIDE SEQUENCE</scope>
</reference>
<reference evidence="1" key="1">
    <citation type="submission" date="2014-11" db="EMBL/GenBank/DDBJ databases">
        <authorList>
            <person name="Amaro Gonzalez C."/>
        </authorList>
    </citation>
    <scope>NUCLEOTIDE SEQUENCE</scope>
</reference>
<proteinExistence type="predicted"/>
<protein>
    <submittedName>
        <fullName evidence="1">Uncharacterized protein</fullName>
    </submittedName>
</protein>
<accession>A0A0E9X9I2</accession>
<name>A0A0E9X9I2_ANGAN</name>
<sequence>MMKALICVPRRLWLRRLLIIDLPQIGIELSLGVKLSLETLFAKTAVDWIPARVLLLKASHSAVAPFSWQRLCFGTTKVTASFPSRQKS</sequence>
<dbReference type="AlphaFoldDB" id="A0A0E9X9I2"/>
<organism evidence="1">
    <name type="scientific">Anguilla anguilla</name>
    <name type="common">European freshwater eel</name>
    <name type="synonym">Muraena anguilla</name>
    <dbReference type="NCBI Taxonomy" id="7936"/>
    <lineage>
        <taxon>Eukaryota</taxon>
        <taxon>Metazoa</taxon>
        <taxon>Chordata</taxon>
        <taxon>Craniata</taxon>
        <taxon>Vertebrata</taxon>
        <taxon>Euteleostomi</taxon>
        <taxon>Actinopterygii</taxon>
        <taxon>Neopterygii</taxon>
        <taxon>Teleostei</taxon>
        <taxon>Anguilliformes</taxon>
        <taxon>Anguillidae</taxon>
        <taxon>Anguilla</taxon>
    </lineage>
</organism>
<dbReference type="EMBL" id="GBXM01010229">
    <property type="protein sequence ID" value="JAH98348.1"/>
    <property type="molecule type" value="Transcribed_RNA"/>
</dbReference>
<evidence type="ECO:0000313" key="1">
    <source>
        <dbReference type="EMBL" id="JAH98348.1"/>
    </source>
</evidence>